<dbReference type="Proteomes" id="UP000256269">
    <property type="component" value="Unassembled WGS sequence"/>
</dbReference>
<reference evidence="5 6" key="1">
    <citation type="submission" date="2018-08" db="EMBL/GenBank/DDBJ databases">
        <title>Genomic Encyclopedia of Archaeal and Bacterial Type Strains, Phase II (KMG-II): from individual species to whole genera.</title>
        <authorList>
            <person name="Goeker M."/>
        </authorList>
    </citation>
    <scope>NUCLEOTIDE SEQUENCE [LARGE SCALE GENOMIC DNA]</scope>
    <source>
        <strain evidence="5 6">DSM 45791</strain>
    </source>
</reference>
<sequence>MSRAVNPVFGTEHRLCALFAEALGLEKVGVDDDFFDLGGHSLTAIRLGSCIRAEFGVELGVQAIFEQPTGAGLAKRIARQADDAGEFDMLIAQRAGGNRPPLFCAHPVCSLSPSYVRLAKHLDVEIRCTGSGPTA</sequence>
<gene>
    <name evidence="5" type="ORF">BCF44_13127</name>
</gene>
<keyword evidence="2" id="KW-0596">Phosphopantetheine</keyword>
<keyword evidence="3" id="KW-0597">Phosphoprotein</keyword>
<dbReference type="InterPro" id="IPR029058">
    <property type="entry name" value="AB_hydrolase_fold"/>
</dbReference>
<feature type="domain" description="Carrier" evidence="4">
    <location>
        <begin position="6"/>
        <end position="81"/>
    </location>
</feature>
<dbReference type="Pfam" id="PF00550">
    <property type="entry name" value="PP-binding"/>
    <property type="match status" value="1"/>
</dbReference>
<evidence type="ECO:0000256" key="2">
    <source>
        <dbReference type="ARBA" id="ARBA00022450"/>
    </source>
</evidence>
<protein>
    <submittedName>
        <fullName evidence="5">Acyl carrier protein</fullName>
    </submittedName>
</protein>
<dbReference type="InterPro" id="IPR020806">
    <property type="entry name" value="PKS_PP-bd"/>
</dbReference>
<keyword evidence="6" id="KW-1185">Reference proteome</keyword>
<evidence type="ECO:0000313" key="5">
    <source>
        <dbReference type="EMBL" id="REH26972.1"/>
    </source>
</evidence>
<evidence type="ECO:0000256" key="1">
    <source>
        <dbReference type="ARBA" id="ARBA00001957"/>
    </source>
</evidence>
<dbReference type="FunFam" id="1.10.1200.10:FF:000005">
    <property type="entry name" value="Nonribosomal peptide synthetase 1"/>
    <property type="match status" value="1"/>
</dbReference>
<dbReference type="EMBL" id="QUNO01000031">
    <property type="protein sequence ID" value="REH26972.1"/>
    <property type="molecule type" value="Genomic_DNA"/>
</dbReference>
<evidence type="ECO:0000313" key="6">
    <source>
        <dbReference type="Proteomes" id="UP000256269"/>
    </source>
</evidence>
<dbReference type="InterPro" id="IPR036736">
    <property type="entry name" value="ACP-like_sf"/>
</dbReference>
<dbReference type="InterPro" id="IPR006162">
    <property type="entry name" value="Ppantetheine_attach_site"/>
</dbReference>
<dbReference type="OrthoDB" id="6637748at2"/>
<dbReference type="AlphaFoldDB" id="A0A3E0GTG3"/>
<dbReference type="SMART" id="SM00823">
    <property type="entry name" value="PKS_PP"/>
    <property type="match status" value="1"/>
</dbReference>
<dbReference type="SUPFAM" id="SSF47336">
    <property type="entry name" value="ACP-like"/>
    <property type="match status" value="1"/>
</dbReference>
<dbReference type="GO" id="GO:0031177">
    <property type="term" value="F:phosphopantetheine binding"/>
    <property type="evidence" value="ECO:0007669"/>
    <property type="project" value="InterPro"/>
</dbReference>
<proteinExistence type="predicted"/>
<organism evidence="5 6">
    <name type="scientific">Kutzneria buriramensis</name>
    <dbReference type="NCBI Taxonomy" id="1045776"/>
    <lineage>
        <taxon>Bacteria</taxon>
        <taxon>Bacillati</taxon>
        <taxon>Actinomycetota</taxon>
        <taxon>Actinomycetes</taxon>
        <taxon>Pseudonocardiales</taxon>
        <taxon>Pseudonocardiaceae</taxon>
        <taxon>Kutzneria</taxon>
    </lineage>
</organism>
<evidence type="ECO:0000256" key="3">
    <source>
        <dbReference type="ARBA" id="ARBA00022553"/>
    </source>
</evidence>
<dbReference type="Gene3D" id="3.40.50.1820">
    <property type="entry name" value="alpha/beta hydrolase"/>
    <property type="match status" value="1"/>
</dbReference>
<dbReference type="PANTHER" id="PTHR44845">
    <property type="entry name" value="CARRIER DOMAIN-CONTAINING PROTEIN"/>
    <property type="match status" value="1"/>
</dbReference>
<comment type="cofactor">
    <cofactor evidence="1">
        <name>pantetheine 4'-phosphate</name>
        <dbReference type="ChEBI" id="CHEBI:47942"/>
    </cofactor>
</comment>
<dbReference type="PROSITE" id="PS00012">
    <property type="entry name" value="PHOSPHOPANTETHEINE"/>
    <property type="match status" value="1"/>
</dbReference>
<dbReference type="InterPro" id="IPR009081">
    <property type="entry name" value="PP-bd_ACP"/>
</dbReference>
<accession>A0A3E0GTG3</accession>
<dbReference type="PANTHER" id="PTHR44845:SF6">
    <property type="entry name" value="BETA-ALANINE-ACTIVATING ENZYME"/>
    <property type="match status" value="1"/>
</dbReference>
<dbReference type="RefSeq" id="WP_116181811.1">
    <property type="nucleotide sequence ID" value="NZ_CP144375.1"/>
</dbReference>
<name>A0A3E0GTG3_9PSEU</name>
<comment type="caution">
    <text evidence="5">The sequence shown here is derived from an EMBL/GenBank/DDBJ whole genome shotgun (WGS) entry which is preliminary data.</text>
</comment>
<evidence type="ECO:0000259" key="4">
    <source>
        <dbReference type="PROSITE" id="PS50075"/>
    </source>
</evidence>
<dbReference type="PROSITE" id="PS50075">
    <property type="entry name" value="CARRIER"/>
    <property type="match status" value="1"/>
</dbReference>